<keyword evidence="6" id="KW-0413">Isomerase</keyword>
<evidence type="ECO:0000256" key="8">
    <source>
        <dbReference type="ARBA" id="ARBA00034808"/>
    </source>
</evidence>
<dbReference type="GO" id="GO:0016787">
    <property type="term" value="F:hydrolase activity"/>
    <property type="evidence" value="ECO:0007669"/>
    <property type="project" value="UniProtKB-KW"/>
</dbReference>
<feature type="domain" description="UvrD-like helicase C-terminal" evidence="13">
    <location>
        <begin position="291"/>
        <end position="531"/>
    </location>
</feature>
<comment type="catalytic activity">
    <reaction evidence="9">
        <text>ATP + H2O = ADP + phosphate + H(+)</text>
        <dbReference type="Rhea" id="RHEA:13065"/>
        <dbReference type="ChEBI" id="CHEBI:15377"/>
        <dbReference type="ChEBI" id="CHEBI:15378"/>
        <dbReference type="ChEBI" id="CHEBI:30616"/>
        <dbReference type="ChEBI" id="CHEBI:43474"/>
        <dbReference type="ChEBI" id="CHEBI:456216"/>
        <dbReference type="EC" id="5.6.2.4"/>
    </reaction>
</comment>
<evidence type="ECO:0000256" key="3">
    <source>
        <dbReference type="ARBA" id="ARBA00022801"/>
    </source>
</evidence>
<accession>A0ABW0NQ75</accession>
<evidence type="ECO:0000313" key="15">
    <source>
        <dbReference type="Proteomes" id="UP001596039"/>
    </source>
</evidence>
<keyword evidence="2 10" id="KW-0547">Nucleotide-binding</keyword>
<comment type="similarity">
    <text evidence="1">Belongs to the helicase family. UvrD subfamily.</text>
</comment>
<evidence type="ECO:0000256" key="5">
    <source>
        <dbReference type="ARBA" id="ARBA00022840"/>
    </source>
</evidence>
<dbReference type="Proteomes" id="UP001596039">
    <property type="component" value="Unassembled WGS sequence"/>
</dbReference>
<evidence type="ECO:0000256" key="4">
    <source>
        <dbReference type="ARBA" id="ARBA00022806"/>
    </source>
</evidence>
<evidence type="ECO:0000256" key="10">
    <source>
        <dbReference type="PROSITE-ProRule" id="PRU00560"/>
    </source>
</evidence>
<dbReference type="PANTHER" id="PTHR11070:SF69">
    <property type="entry name" value="ATP-DEPENDENT DNA HELICASE UVRD2"/>
    <property type="match status" value="1"/>
</dbReference>
<evidence type="ECO:0000259" key="13">
    <source>
        <dbReference type="PROSITE" id="PS51217"/>
    </source>
</evidence>
<evidence type="ECO:0000256" key="1">
    <source>
        <dbReference type="ARBA" id="ARBA00009922"/>
    </source>
</evidence>
<keyword evidence="5 10" id="KW-0067">ATP-binding</keyword>
<evidence type="ECO:0000256" key="7">
    <source>
        <dbReference type="ARBA" id="ARBA00034617"/>
    </source>
</evidence>
<evidence type="ECO:0000313" key="14">
    <source>
        <dbReference type="EMBL" id="MFC5501039.1"/>
    </source>
</evidence>
<feature type="domain" description="UvrD-like helicase ATP-binding" evidence="12">
    <location>
        <begin position="10"/>
        <end position="290"/>
    </location>
</feature>
<dbReference type="PROSITE" id="PS51217">
    <property type="entry name" value="UVRD_HELICASE_CTER"/>
    <property type="match status" value="1"/>
</dbReference>
<evidence type="ECO:0000259" key="12">
    <source>
        <dbReference type="PROSITE" id="PS51198"/>
    </source>
</evidence>
<dbReference type="CDD" id="cd17932">
    <property type="entry name" value="DEXQc_UvrD"/>
    <property type="match status" value="1"/>
</dbReference>
<proteinExistence type="inferred from homology"/>
<dbReference type="Gene3D" id="3.40.50.300">
    <property type="entry name" value="P-loop containing nucleotide triphosphate hydrolases"/>
    <property type="match status" value="3"/>
</dbReference>
<keyword evidence="15" id="KW-1185">Reference proteome</keyword>
<dbReference type="InterPro" id="IPR000212">
    <property type="entry name" value="DNA_helicase_UvrD/REP"/>
</dbReference>
<protein>
    <recommendedName>
        <fullName evidence="8">DNA 3'-5' helicase</fullName>
        <ecNumber evidence="8">5.6.2.4</ecNumber>
    </recommendedName>
</protein>
<dbReference type="Pfam" id="PF00580">
    <property type="entry name" value="UvrD-helicase"/>
    <property type="match status" value="1"/>
</dbReference>
<dbReference type="InterPro" id="IPR014017">
    <property type="entry name" value="DNA_helicase_UvrD-like_C"/>
</dbReference>
<sequence length="569" mass="62171">MSGLDDELLAGLDPEQREAATRLLGPVCILAGAGTGKTRALTYRIAHGLRSGTYSPGSVLALTFTTKAAGELRERLRQLGASGATTRTFHSAALQQLTQFWPDLVGGPPPKLVENKARLISEAGDAARIRLGGAVLRELATEIEWRKTSELSIAGYAVAAQQRAMPAGLDVDAVVDIQTRYEGLKDERRRLDFEDVLLATAGMLDAEPRVLAQVHAQFRFFTVDEYQDVSPLQHRLLELWRGDRTDVCVVGDASQTIYSFTGASSSYLLQFEREFPQASVVRLERNYRSTPGVLTLANRLMRDRPGALQLRATSSVAEPVPGVAAFDDDAAEASAVADAVVKELASGIRPEQIAVLFRVNEQAAAVEAALRQRGVAVRQLGASKFFQLSSVRMVTSALRVQARSHPDESMLKVVSDLAREAGWSIRPEDSSLPRENWDALDAIVRFASSLPTSVTLERFSEELSERAESNNELTVSAVVLSTLHSAKGLEWDTVFLIGLCEGLLPVSYARGEAAIDEERRLLYVGITRARRRLRMSWSRTGSRGQQREPSRFLAELNSGTRGAATRRAG</sequence>
<gene>
    <name evidence="14" type="ORF">ACFPJ4_02160</name>
</gene>
<dbReference type="InterPro" id="IPR027417">
    <property type="entry name" value="P-loop_NTPase"/>
</dbReference>
<dbReference type="GO" id="GO:0004386">
    <property type="term" value="F:helicase activity"/>
    <property type="evidence" value="ECO:0007669"/>
    <property type="project" value="UniProtKB-KW"/>
</dbReference>
<dbReference type="PANTHER" id="PTHR11070">
    <property type="entry name" value="UVRD / RECB / PCRA DNA HELICASE FAMILY MEMBER"/>
    <property type="match status" value="1"/>
</dbReference>
<dbReference type="SUPFAM" id="SSF52540">
    <property type="entry name" value="P-loop containing nucleoside triphosphate hydrolases"/>
    <property type="match status" value="1"/>
</dbReference>
<dbReference type="InterPro" id="IPR014016">
    <property type="entry name" value="UvrD-like_ATP-bd"/>
</dbReference>
<evidence type="ECO:0000256" key="9">
    <source>
        <dbReference type="ARBA" id="ARBA00048988"/>
    </source>
</evidence>
<feature type="region of interest" description="Disordered" evidence="11">
    <location>
        <begin position="537"/>
        <end position="569"/>
    </location>
</feature>
<name>A0ABW0NQ75_9MICO</name>
<organism evidence="14 15">
    <name type="scientific">Lysinimonas soli</name>
    <dbReference type="NCBI Taxonomy" id="1074233"/>
    <lineage>
        <taxon>Bacteria</taxon>
        <taxon>Bacillati</taxon>
        <taxon>Actinomycetota</taxon>
        <taxon>Actinomycetes</taxon>
        <taxon>Micrococcales</taxon>
        <taxon>Microbacteriaceae</taxon>
        <taxon>Lysinimonas</taxon>
    </lineage>
</organism>
<dbReference type="InterPro" id="IPR013986">
    <property type="entry name" value="DExx_box_DNA_helicase_dom_sf"/>
</dbReference>
<keyword evidence="4 10" id="KW-0347">Helicase</keyword>
<keyword evidence="3 10" id="KW-0378">Hydrolase</keyword>
<feature type="binding site" evidence="10">
    <location>
        <begin position="31"/>
        <end position="38"/>
    </location>
    <ligand>
        <name>ATP</name>
        <dbReference type="ChEBI" id="CHEBI:30616"/>
    </ligand>
</feature>
<reference evidence="15" key="1">
    <citation type="journal article" date="2019" name="Int. J. Syst. Evol. Microbiol.">
        <title>The Global Catalogue of Microorganisms (GCM) 10K type strain sequencing project: providing services to taxonomists for standard genome sequencing and annotation.</title>
        <authorList>
            <consortium name="The Broad Institute Genomics Platform"/>
            <consortium name="The Broad Institute Genome Sequencing Center for Infectious Disease"/>
            <person name="Wu L."/>
            <person name="Ma J."/>
        </authorList>
    </citation>
    <scope>NUCLEOTIDE SEQUENCE [LARGE SCALE GENOMIC DNA]</scope>
    <source>
        <strain evidence="15">CGMCC 4.6997</strain>
    </source>
</reference>
<evidence type="ECO:0000256" key="2">
    <source>
        <dbReference type="ARBA" id="ARBA00022741"/>
    </source>
</evidence>
<evidence type="ECO:0000256" key="11">
    <source>
        <dbReference type="SAM" id="MobiDB-lite"/>
    </source>
</evidence>
<dbReference type="EMBL" id="JBHSMG010000001">
    <property type="protein sequence ID" value="MFC5501039.1"/>
    <property type="molecule type" value="Genomic_DNA"/>
</dbReference>
<dbReference type="RefSeq" id="WP_386738645.1">
    <property type="nucleotide sequence ID" value="NZ_JBHSMG010000001.1"/>
</dbReference>
<dbReference type="EC" id="5.6.2.4" evidence="8"/>
<dbReference type="Pfam" id="PF13361">
    <property type="entry name" value="UvrD_C"/>
    <property type="match status" value="2"/>
</dbReference>
<evidence type="ECO:0000256" key="6">
    <source>
        <dbReference type="ARBA" id="ARBA00023235"/>
    </source>
</evidence>
<comment type="caution">
    <text evidence="14">The sequence shown here is derived from an EMBL/GenBank/DDBJ whole genome shotgun (WGS) entry which is preliminary data.</text>
</comment>
<dbReference type="Gene3D" id="1.10.10.160">
    <property type="match status" value="1"/>
</dbReference>
<comment type="catalytic activity">
    <reaction evidence="7">
        <text>Couples ATP hydrolysis with the unwinding of duplex DNA by translocating in the 3'-5' direction.</text>
        <dbReference type="EC" id="5.6.2.4"/>
    </reaction>
</comment>
<dbReference type="Gene3D" id="1.10.486.10">
    <property type="entry name" value="PCRA, domain 4"/>
    <property type="match status" value="2"/>
</dbReference>
<dbReference type="PROSITE" id="PS51198">
    <property type="entry name" value="UVRD_HELICASE_ATP_BIND"/>
    <property type="match status" value="1"/>
</dbReference>